<keyword evidence="3" id="KW-1185">Reference proteome</keyword>
<reference evidence="2 3" key="1">
    <citation type="submission" date="2021-02" db="EMBL/GenBank/DDBJ databases">
        <title>Genome assembly of Pseudopithomyces chartarum.</title>
        <authorList>
            <person name="Jauregui R."/>
            <person name="Singh J."/>
            <person name="Voisey C."/>
        </authorList>
    </citation>
    <scope>NUCLEOTIDE SEQUENCE [LARGE SCALE GENOMIC DNA]</scope>
    <source>
        <strain evidence="2 3">AGR01</strain>
    </source>
</reference>
<dbReference type="AlphaFoldDB" id="A0AAN6RLD0"/>
<feature type="compositionally biased region" description="Basic residues" evidence="1">
    <location>
        <begin position="390"/>
        <end position="399"/>
    </location>
</feature>
<accession>A0AAN6RLD0</accession>
<feature type="region of interest" description="Disordered" evidence="1">
    <location>
        <begin position="112"/>
        <end position="135"/>
    </location>
</feature>
<feature type="region of interest" description="Disordered" evidence="1">
    <location>
        <begin position="382"/>
        <end position="489"/>
    </location>
</feature>
<feature type="region of interest" description="Disordered" evidence="1">
    <location>
        <begin position="1"/>
        <end position="42"/>
    </location>
</feature>
<comment type="caution">
    <text evidence="2">The sequence shown here is derived from an EMBL/GenBank/DDBJ whole genome shotgun (WGS) entry which is preliminary data.</text>
</comment>
<proteinExistence type="predicted"/>
<feature type="non-terminal residue" evidence="2">
    <location>
        <position position="1"/>
    </location>
</feature>
<organism evidence="2 3">
    <name type="scientific">Pseudopithomyces chartarum</name>
    <dbReference type="NCBI Taxonomy" id="1892770"/>
    <lineage>
        <taxon>Eukaryota</taxon>
        <taxon>Fungi</taxon>
        <taxon>Dikarya</taxon>
        <taxon>Ascomycota</taxon>
        <taxon>Pezizomycotina</taxon>
        <taxon>Dothideomycetes</taxon>
        <taxon>Pleosporomycetidae</taxon>
        <taxon>Pleosporales</taxon>
        <taxon>Massarineae</taxon>
        <taxon>Didymosphaeriaceae</taxon>
        <taxon>Pseudopithomyces</taxon>
    </lineage>
</organism>
<protein>
    <submittedName>
        <fullName evidence="2">Uncharacterized protein</fullName>
    </submittedName>
</protein>
<evidence type="ECO:0000313" key="2">
    <source>
        <dbReference type="EMBL" id="KAK3214539.1"/>
    </source>
</evidence>
<feature type="compositionally biased region" description="Polar residues" evidence="1">
    <location>
        <begin position="21"/>
        <end position="42"/>
    </location>
</feature>
<name>A0AAN6RLD0_9PLEO</name>
<dbReference type="EMBL" id="WVTA01000003">
    <property type="protein sequence ID" value="KAK3214539.1"/>
    <property type="molecule type" value="Genomic_DNA"/>
</dbReference>
<dbReference type="Proteomes" id="UP001280581">
    <property type="component" value="Unassembled WGS sequence"/>
</dbReference>
<evidence type="ECO:0000256" key="1">
    <source>
        <dbReference type="SAM" id="MobiDB-lite"/>
    </source>
</evidence>
<evidence type="ECO:0000313" key="3">
    <source>
        <dbReference type="Proteomes" id="UP001280581"/>
    </source>
</evidence>
<sequence>DDQSNRYPKAERDDKPHYDAVSTQQSSYQKLRSHKALSTQHESVCRNVASENIPSAPINASEKATLIDALGKIEIPPTTEGKSTYFQSETIHHGLPVAPLDSDASQPLANTVELEPSQPKEPTKDLDIPANHTDDPEDAELAFIREFYLSRIKRAEEMSLEDRRLLVENLRAQDEGLKKGQPKAPQLPIWKNPEDRRRTVTEMGFVDASSRFVVVQGVFRRHIIASIVTTRNGNGSRGRGLTDMDQRWWGALREIGNPEMRSERVDRTIDMKMHRYRKDRLRSGSVFRLHGTPLDLPAGYISVGHLTKEGLAALPMPSGCDGNGWEIGYASDVPSFAWETKPYKDFDGSPPQGQTISDDYAALSDDSDAFMVAHNDVHDCGGALEDKKDHLRHHTRKRGRSPESDDAAARQSHKKHKDAFGKPGKCTKEHVYGYANEDETPASGRSPFARSERSNRRTDDYRSKTRKYGDADSGRHYRRRDRDSRGGDH</sequence>
<feature type="compositionally biased region" description="Basic and acidic residues" evidence="1">
    <location>
        <begin position="450"/>
        <end position="489"/>
    </location>
</feature>
<gene>
    <name evidence="2" type="ORF">GRF29_19g494080</name>
</gene>
<feature type="compositionally biased region" description="Basic and acidic residues" evidence="1">
    <location>
        <begin position="8"/>
        <end position="18"/>
    </location>
</feature>